<comment type="similarity">
    <text evidence="2">Belongs to the UPF0382 family.</text>
</comment>
<evidence type="ECO:0000256" key="5">
    <source>
        <dbReference type="ARBA" id="ARBA00023136"/>
    </source>
</evidence>
<evidence type="ECO:0000256" key="1">
    <source>
        <dbReference type="ARBA" id="ARBA00004141"/>
    </source>
</evidence>
<comment type="subcellular location">
    <subcellularLocation>
        <location evidence="1">Membrane</location>
        <topology evidence="1">Multi-pass membrane protein</topology>
    </subcellularLocation>
</comment>
<sequence length="120" mass="12235">MSRFWIALGAGFGLLTVGISAWAAHAAFAADPARAHLIRQALDMQGLHAGALLATGLLAERRAGRVAHLAGGAIAAGVILFCGALYVLALTGTSLGRVAPTGGVLLMLGWLLLILAAIRR</sequence>
<feature type="transmembrane region" description="Helical" evidence="6">
    <location>
        <begin position="42"/>
        <end position="59"/>
    </location>
</feature>
<dbReference type="PANTHER" id="PTHR43461">
    <property type="entry name" value="TRANSMEMBRANE PROTEIN 256"/>
    <property type="match status" value="1"/>
</dbReference>
<keyword evidence="4 6" id="KW-1133">Transmembrane helix</keyword>
<evidence type="ECO:0000256" key="2">
    <source>
        <dbReference type="ARBA" id="ARBA00009694"/>
    </source>
</evidence>
<dbReference type="Pfam" id="PF04241">
    <property type="entry name" value="DUF423"/>
    <property type="match status" value="1"/>
</dbReference>
<evidence type="ECO:0000313" key="7">
    <source>
        <dbReference type="EMBL" id="MFC0410657.1"/>
    </source>
</evidence>
<keyword evidence="3 6" id="KW-0812">Transmembrane</keyword>
<dbReference type="RefSeq" id="WP_377046413.1">
    <property type="nucleotide sequence ID" value="NZ_JBHLUN010000017.1"/>
</dbReference>
<feature type="transmembrane region" description="Helical" evidence="6">
    <location>
        <begin position="66"/>
        <end position="89"/>
    </location>
</feature>
<dbReference type="EMBL" id="JBHLUN010000017">
    <property type="protein sequence ID" value="MFC0410657.1"/>
    <property type="molecule type" value="Genomic_DNA"/>
</dbReference>
<dbReference type="InterPro" id="IPR006696">
    <property type="entry name" value="DUF423"/>
</dbReference>
<evidence type="ECO:0000313" key="8">
    <source>
        <dbReference type="Proteomes" id="UP001589865"/>
    </source>
</evidence>
<dbReference type="Proteomes" id="UP001589865">
    <property type="component" value="Unassembled WGS sequence"/>
</dbReference>
<evidence type="ECO:0000256" key="3">
    <source>
        <dbReference type="ARBA" id="ARBA00022692"/>
    </source>
</evidence>
<proteinExistence type="inferred from homology"/>
<keyword evidence="8" id="KW-1185">Reference proteome</keyword>
<reference evidence="7 8" key="1">
    <citation type="submission" date="2024-09" db="EMBL/GenBank/DDBJ databases">
        <authorList>
            <person name="Sun Q."/>
            <person name="Mori K."/>
        </authorList>
    </citation>
    <scope>NUCLEOTIDE SEQUENCE [LARGE SCALE GENOMIC DNA]</scope>
    <source>
        <strain evidence="7 8">TBRC 5777</strain>
    </source>
</reference>
<keyword evidence="5 6" id="KW-0472">Membrane</keyword>
<name>A0ABV6JZB3_9PROT</name>
<organism evidence="7 8">
    <name type="scientific">Roseomonas elaeocarpi</name>
    <dbReference type="NCBI Taxonomy" id="907779"/>
    <lineage>
        <taxon>Bacteria</taxon>
        <taxon>Pseudomonadati</taxon>
        <taxon>Pseudomonadota</taxon>
        <taxon>Alphaproteobacteria</taxon>
        <taxon>Acetobacterales</taxon>
        <taxon>Roseomonadaceae</taxon>
        <taxon>Roseomonas</taxon>
    </lineage>
</organism>
<accession>A0ABV6JZB3</accession>
<evidence type="ECO:0000256" key="4">
    <source>
        <dbReference type="ARBA" id="ARBA00022989"/>
    </source>
</evidence>
<feature type="transmembrane region" description="Helical" evidence="6">
    <location>
        <begin position="95"/>
        <end position="118"/>
    </location>
</feature>
<gene>
    <name evidence="7" type="ORF">ACFFGY_20600</name>
</gene>
<comment type="caution">
    <text evidence="7">The sequence shown here is derived from an EMBL/GenBank/DDBJ whole genome shotgun (WGS) entry which is preliminary data.</text>
</comment>
<protein>
    <submittedName>
        <fullName evidence="7">DUF423 domain-containing protein</fullName>
    </submittedName>
</protein>
<dbReference type="PANTHER" id="PTHR43461:SF1">
    <property type="entry name" value="TRANSMEMBRANE PROTEIN 256"/>
    <property type="match status" value="1"/>
</dbReference>
<evidence type="ECO:0000256" key="6">
    <source>
        <dbReference type="SAM" id="Phobius"/>
    </source>
</evidence>